<feature type="modified residue" description="4-aspartylphosphate" evidence="2">
    <location>
        <position position="1098"/>
    </location>
</feature>
<feature type="region of interest" description="Disordered" evidence="4">
    <location>
        <begin position="116"/>
        <end position="172"/>
    </location>
</feature>
<dbReference type="Pfam" id="PF00512">
    <property type="entry name" value="HisKA"/>
    <property type="match status" value="1"/>
</dbReference>
<dbReference type="InterPro" id="IPR036097">
    <property type="entry name" value="HisK_dim/P_sf"/>
</dbReference>
<dbReference type="SMART" id="SM00448">
    <property type="entry name" value="REC"/>
    <property type="match status" value="2"/>
</dbReference>
<evidence type="ECO:0000259" key="7">
    <source>
        <dbReference type="PROSITE" id="PS50112"/>
    </source>
</evidence>
<dbReference type="FunFam" id="3.40.50.2300:FF:000230">
    <property type="entry name" value="Unplaced genomic scaffold supercont1.240, whole genome shotgun sequence"/>
    <property type="match status" value="1"/>
</dbReference>
<dbReference type="Gene3D" id="1.10.287.130">
    <property type="match status" value="2"/>
</dbReference>
<organism evidence="8">
    <name type="scientific">Kwoniella dejecticola CBS 10117</name>
    <dbReference type="NCBI Taxonomy" id="1296121"/>
    <lineage>
        <taxon>Eukaryota</taxon>
        <taxon>Fungi</taxon>
        <taxon>Dikarya</taxon>
        <taxon>Basidiomycota</taxon>
        <taxon>Agaricomycotina</taxon>
        <taxon>Tremellomycetes</taxon>
        <taxon>Tremellales</taxon>
        <taxon>Cryptococcaceae</taxon>
        <taxon>Kwoniella</taxon>
    </lineage>
</organism>
<feature type="compositionally biased region" description="Polar residues" evidence="4">
    <location>
        <begin position="286"/>
        <end position="295"/>
    </location>
</feature>
<feature type="domain" description="PAS" evidence="7">
    <location>
        <begin position="1181"/>
        <end position="1250"/>
    </location>
</feature>
<evidence type="ECO:0000256" key="3">
    <source>
        <dbReference type="SAM" id="Coils"/>
    </source>
</evidence>
<dbReference type="PROSITE" id="PS50112">
    <property type="entry name" value="PAS"/>
    <property type="match status" value="1"/>
</dbReference>
<feature type="domain" description="Response regulatory" evidence="6">
    <location>
        <begin position="1050"/>
        <end position="1165"/>
    </location>
</feature>
<dbReference type="Gene3D" id="3.30.565.10">
    <property type="entry name" value="Histidine kinase-like ATPase, C-terminal domain"/>
    <property type="match status" value="2"/>
</dbReference>
<feature type="region of interest" description="Disordered" evidence="4">
    <location>
        <begin position="1009"/>
        <end position="1038"/>
    </location>
</feature>
<dbReference type="SUPFAM" id="SSF55785">
    <property type="entry name" value="PYP-like sensor domain (PAS domain)"/>
    <property type="match status" value="1"/>
</dbReference>
<evidence type="ECO:0000313" key="8">
    <source>
        <dbReference type="EMBL" id="OBR83762.1"/>
    </source>
</evidence>
<dbReference type="CDD" id="cd00082">
    <property type="entry name" value="HisKA"/>
    <property type="match status" value="2"/>
</dbReference>
<dbReference type="CDD" id="cd17546">
    <property type="entry name" value="REC_hyHK_CKI1_RcsC-like"/>
    <property type="match status" value="1"/>
</dbReference>
<evidence type="ECO:0000259" key="6">
    <source>
        <dbReference type="PROSITE" id="PS50110"/>
    </source>
</evidence>
<dbReference type="SUPFAM" id="SSF47384">
    <property type="entry name" value="Homodimeric domain of signal transducing histidine kinase"/>
    <property type="match status" value="2"/>
</dbReference>
<dbReference type="PROSITE" id="PS50109">
    <property type="entry name" value="HIS_KIN"/>
    <property type="match status" value="2"/>
</dbReference>
<dbReference type="Gene3D" id="3.30.450.20">
    <property type="entry name" value="PAS domain"/>
    <property type="match status" value="2"/>
</dbReference>
<dbReference type="InterPro" id="IPR011006">
    <property type="entry name" value="CheY-like_superfamily"/>
</dbReference>
<dbReference type="InterPro" id="IPR036890">
    <property type="entry name" value="HATPase_C_sf"/>
</dbReference>
<sequence>MPSKNRIDPDSIPKEYLQAYPYPAFVLIAPNPDQQNAESSRSPHIGHEPFHPFEIYWSNSHWRNFAGENSLLECLDVDGARKLGRWFVRHDTLKDLTSSAEKNGLDLTDRLANFTLEDPPTDRSLPVQGGAPSQAAELSSQQEAENLYSPKAPLRPTLSAKRTNSIDGPKPQLPSIVSGPLIMDFVHPQPAKFELLKTYMPIWCTSKGNGRNKMADHSFVIITTIPRSDPGDQYYPIPVIEATPGQSSRDSPEDDDMEVHAGPTTKVLSPSGSPKHHTLTRPIPSAYSSDPSVTNKSITPTEELLEFDFGAKKSTAIRFGRDGAVTRPAQWNSKTVDVHDLMQSTDWAATPLGPRERWPQSLKTAASLVLHYPHQCCLWWGKDLTLIYNEAYAQMMHKHPHIFGMSGTIAWAEIWDALGPLSELVLSGTPVTKEDDFLLFKQLPHQGEGTIEEYHTWMWVPVLIEDGTFGGLWNATIATTSKVLAERRMSTVQEMGQRTSTARSMTEFSEAVIDILAANARDVPFAALYHVDLPSANTRRDSSGANSVEMTKEIDPSSGVRATVRLAGAVGIPENHPTTPSSLTVSVRSRARSSLASLRNGPRSPSLSISSFMSNAPLTSNSAYSEADEDEESMKIWPIKEALLKNRLVMVENCESMIAGFPIRVWDELPNAAVVVPIANESDDGVPSAVMILGLNLKRPFDEDYESFIVSKLPLRVQLASGIAAVRSYEAEQQRVEELAALDRAKSLLFSNVSHELRTPLTLIAGPLDDLLQETAEGPKRENLVMARRNVRRLTRLVSTLMDVSRLEAGRLKGSFQLVNLGVVTRDLAVLFKGAMKQAKLEFSIDCDLSPQTVYIDSEHWEKVVFNLVGNAMKYTMEGFVRVKLRYSRGEAIFTVQDSGVGIPSTDIDLIGERFHRVQSVSRSHEGTGIGLALVKELIKLHGGVMSISSVTALESDKGDHGSTFSVRIPLGSGHLPPDAIEDEQIVSRPSQTTYGQGIIDEAIQWTKDRERSSTPSLDGSDVGSLNEESTSRGSKSLDPSTLYFKKEDVIMLVDDSFDTRRYMSSIFSPLCTIIEARDGLEAIRLCEKTVPDLIVSDVMMPNLDGFGLLEALKASKDTAIIPVIMLTARGGDEAKVDGLLAGADDYLAKPFNARELVARAHMQLQLGKRRRSLEEAFEQRTSELRALTEYSPVGIFRTTEDGTVTFTNNAWHDMSGYPMDEPVDRWAEFIAEPFRPMLLEFWDKVLNRDDDDQEISKSIDYQFTNGVWAQLKAIRLERLGDKVGTRMKGILGCVNDITERKLHEESQKTRVIEAEQRRKEAEEAKRQQELLIDITSHEIRNPISSLMQCSSLVKTNLLSLQEQLEAVHMNKTSFIPTKQLLNNIEEDLDALESIYQCGLAQERISNDVLSLGKIQLDKLQMFDVEVNMARETQKTLSIFQNEARMKRISLSLKFGEGLELLGLKTVKTDPVRLNQIVTNLLSNAIRFTSTSNIRKITLKFDVSLDPPAGDSAPCVIPENYKHTTKPGQIEEDQPVYLYFSVEDTGPGMTEAELELLFQRFSQVSLKTHTIFGGSGLGLFVCRQITHMMGGRIDVTSQKGKGTTFRFYIKARTCQPPPPPTASASATAEEGLKESGDLNKRSTLVKSKKKDIFQFEGKKPHVLIVEDNLINQTVLARQLKHCNITCDVASNGLEALEKIRKVSSTSLDPKSTDANPEQPFDCVLMDLEMPVMDGLTALDHIREEEASGKLKKNLVIALTGNARQGQIDEAKARGMDEVIIKPYRLDDMLQKVEEMMKIRAHDQDQDEMSTPTTPQLGSD</sequence>
<dbReference type="SMART" id="SM00387">
    <property type="entry name" value="HATPase_c"/>
    <property type="match status" value="2"/>
</dbReference>
<dbReference type="InterPro" id="IPR003661">
    <property type="entry name" value="HisK_dim/P_dom"/>
</dbReference>
<gene>
    <name evidence="8" type="ORF">I303_06044</name>
</gene>
<dbReference type="PROSITE" id="PS50110">
    <property type="entry name" value="RESPONSE_REGULATORY"/>
    <property type="match status" value="2"/>
</dbReference>
<feature type="compositionally biased region" description="Polar residues" evidence="4">
    <location>
        <begin position="1808"/>
        <end position="1819"/>
    </location>
</feature>
<dbReference type="InterPro" id="IPR035965">
    <property type="entry name" value="PAS-like_dom_sf"/>
</dbReference>
<dbReference type="InterPro" id="IPR003594">
    <property type="entry name" value="HATPase_dom"/>
</dbReference>
<feature type="compositionally biased region" description="Basic and acidic residues" evidence="4">
    <location>
        <begin position="1630"/>
        <end position="1640"/>
    </location>
</feature>
<keyword evidence="1 2" id="KW-0597">Phosphoprotein</keyword>
<dbReference type="SMART" id="SM00388">
    <property type="entry name" value="HisKA"/>
    <property type="match status" value="2"/>
</dbReference>
<feature type="region of interest" description="Disordered" evidence="4">
    <location>
        <begin position="1799"/>
        <end position="1819"/>
    </location>
</feature>
<dbReference type="InterPro" id="IPR005467">
    <property type="entry name" value="His_kinase_dom"/>
</dbReference>
<dbReference type="FunFam" id="3.40.50.2300:FF:000307">
    <property type="entry name" value="Receptor-like histidine kinase BpdS"/>
    <property type="match status" value="1"/>
</dbReference>
<dbReference type="OrthoDB" id="60033at2759"/>
<dbReference type="Pfam" id="PF02518">
    <property type="entry name" value="HATPase_c"/>
    <property type="match status" value="2"/>
</dbReference>
<dbReference type="Gene3D" id="3.40.50.2300">
    <property type="match status" value="2"/>
</dbReference>
<dbReference type="SUPFAM" id="SSF55874">
    <property type="entry name" value="ATPase domain of HSP90 chaperone/DNA topoisomerase II/histidine kinase"/>
    <property type="match status" value="2"/>
</dbReference>
<feature type="modified residue" description="4-aspartylphosphate" evidence="2">
    <location>
        <position position="1726"/>
    </location>
</feature>
<dbReference type="VEuPathDB" id="FungiDB:I303_06044"/>
<dbReference type="SMART" id="SM00091">
    <property type="entry name" value="PAS"/>
    <property type="match status" value="1"/>
</dbReference>
<proteinExistence type="predicted"/>
<feature type="domain" description="Histidine kinase" evidence="5">
    <location>
        <begin position="1335"/>
        <end position="1613"/>
    </location>
</feature>
<evidence type="ECO:0000259" key="5">
    <source>
        <dbReference type="PROSITE" id="PS50109"/>
    </source>
</evidence>
<dbReference type="EMBL" id="KI894033">
    <property type="protein sequence ID" value="OBR83762.1"/>
    <property type="molecule type" value="Genomic_DNA"/>
</dbReference>
<dbReference type="PRINTS" id="PR00344">
    <property type="entry name" value="BCTRLSENSOR"/>
</dbReference>
<dbReference type="GO" id="GO:0000155">
    <property type="term" value="F:phosphorelay sensor kinase activity"/>
    <property type="evidence" value="ECO:0007669"/>
    <property type="project" value="InterPro"/>
</dbReference>
<dbReference type="PANTHER" id="PTHR43547:SF2">
    <property type="entry name" value="HYBRID SIGNAL TRANSDUCTION HISTIDINE KINASE C"/>
    <property type="match status" value="1"/>
</dbReference>
<feature type="domain" description="Response regulatory" evidence="6">
    <location>
        <begin position="1661"/>
        <end position="1796"/>
    </location>
</feature>
<feature type="compositionally biased region" description="Polar residues" evidence="4">
    <location>
        <begin position="1027"/>
        <end position="1038"/>
    </location>
</feature>
<name>A0A1A6A141_9TREE</name>
<reference evidence="8" key="1">
    <citation type="submission" date="2013-07" db="EMBL/GenBank/DDBJ databases">
        <title>The Genome Sequence of Cryptococcus dejecticola CBS10117.</title>
        <authorList>
            <consortium name="The Broad Institute Genome Sequencing Platform"/>
            <person name="Cuomo C."/>
            <person name="Litvintseva A."/>
            <person name="Chen Y."/>
            <person name="Heitman J."/>
            <person name="Sun S."/>
            <person name="Springer D."/>
            <person name="Dromer F."/>
            <person name="Young S.K."/>
            <person name="Zeng Q."/>
            <person name="Gargeya S."/>
            <person name="Fitzgerald M."/>
            <person name="Abouelleil A."/>
            <person name="Alvarado L."/>
            <person name="Berlin A.M."/>
            <person name="Chapman S.B."/>
            <person name="Dewar J."/>
            <person name="Goldberg J."/>
            <person name="Griggs A."/>
            <person name="Gujja S."/>
            <person name="Hansen M."/>
            <person name="Howarth C."/>
            <person name="Imamovic A."/>
            <person name="Larimer J."/>
            <person name="McCowan C."/>
            <person name="Murphy C."/>
            <person name="Pearson M."/>
            <person name="Priest M."/>
            <person name="Roberts A."/>
            <person name="Saif S."/>
            <person name="Shea T."/>
            <person name="Sykes S."/>
            <person name="Wortman J."/>
            <person name="Nusbaum C."/>
            <person name="Birren B."/>
        </authorList>
    </citation>
    <scope>NUCLEOTIDE SEQUENCE [LARGE SCALE GENOMIC DNA]</scope>
    <source>
        <strain evidence="8">CBS 10117</strain>
    </source>
</reference>
<feature type="coiled-coil region" evidence="3">
    <location>
        <begin position="1305"/>
        <end position="1332"/>
    </location>
</feature>
<dbReference type="NCBIfam" id="TIGR00229">
    <property type="entry name" value="sensory_box"/>
    <property type="match status" value="1"/>
</dbReference>
<dbReference type="InterPro" id="IPR000014">
    <property type="entry name" value="PAS"/>
</dbReference>
<dbReference type="CDD" id="cd00130">
    <property type="entry name" value="PAS"/>
    <property type="match status" value="1"/>
</dbReference>
<dbReference type="STRING" id="1296121.A0A1A6A141"/>
<accession>A0A1A6A141</accession>
<evidence type="ECO:0000256" key="4">
    <source>
        <dbReference type="SAM" id="MobiDB-lite"/>
    </source>
</evidence>
<evidence type="ECO:0000256" key="1">
    <source>
        <dbReference type="ARBA" id="ARBA00022553"/>
    </source>
</evidence>
<feature type="region of interest" description="Disordered" evidence="4">
    <location>
        <begin position="241"/>
        <end position="295"/>
    </location>
</feature>
<feature type="domain" description="Histidine kinase" evidence="5">
    <location>
        <begin position="752"/>
        <end position="973"/>
    </location>
</feature>
<dbReference type="InterPro" id="IPR001789">
    <property type="entry name" value="Sig_transdc_resp-reg_receiver"/>
</dbReference>
<dbReference type="PANTHER" id="PTHR43547">
    <property type="entry name" value="TWO-COMPONENT HISTIDINE KINASE"/>
    <property type="match status" value="1"/>
</dbReference>
<evidence type="ECO:0000256" key="2">
    <source>
        <dbReference type="PROSITE-ProRule" id="PRU00169"/>
    </source>
</evidence>
<dbReference type="Pfam" id="PF13188">
    <property type="entry name" value="PAS_8"/>
    <property type="match status" value="1"/>
</dbReference>
<dbReference type="SUPFAM" id="SSF52172">
    <property type="entry name" value="CheY-like"/>
    <property type="match status" value="2"/>
</dbReference>
<dbReference type="InterPro" id="IPR004358">
    <property type="entry name" value="Sig_transdc_His_kin-like_C"/>
</dbReference>
<keyword evidence="3" id="KW-0175">Coiled coil</keyword>
<feature type="region of interest" description="Disordered" evidence="4">
    <location>
        <begin position="1615"/>
        <end position="1640"/>
    </location>
</feature>
<dbReference type="Pfam" id="PF00072">
    <property type="entry name" value="Response_reg"/>
    <property type="match status" value="2"/>
</dbReference>
<protein>
    <submittedName>
        <fullName evidence="8">Uncharacterized protein</fullName>
    </submittedName>
</protein>
<dbReference type="FunFam" id="1.10.287.130:FF:000045">
    <property type="entry name" value="Two-component system sensor histidine kinase/response regulator"/>
    <property type="match status" value="1"/>
</dbReference>